<proteinExistence type="predicted"/>
<dbReference type="Proteomes" id="UP001595829">
    <property type="component" value="Unassembled WGS sequence"/>
</dbReference>
<name>A0ABV9XJ69_9ACTN</name>
<gene>
    <name evidence="3" type="ORF">ACFPM3_21750</name>
</gene>
<dbReference type="PROSITE" id="PS00028">
    <property type="entry name" value="ZINC_FINGER_C2H2_1"/>
    <property type="match status" value="1"/>
</dbReference>
<dbReference type="EMBL" id="JBHSJD010000017">
    <property type="protein sequence ID" value="MFC5024753.1"/>
    <property type="molecule type" value="Genomic_DNA"/>
</dbReference>
<reference evidence="4" key="1">
    <citation type="journal article" date="2019" name="Int. J. Syst. Evol. Microbiol.">
        <title>The Global Catalogue of Microorganisms (GCM) 10K type strain sequencing project: providing services to taxonomists for standard genome sequencing and annotation.</title>
        <authorList>
            <consortium name="The Broad Institute Genomics Platform"/>
            <consortium name="The Broad Institute Genome Sequencing Center for Infectious Disease"/>
            <person name="Wu L."/>
            <person name="Ma J."/>
        </authorList>
    </citation>
    <scope>NUCLEOTIDE SEQUENCE [LARGE SCALE GENOMIC DNA]</scope>
    <source>
        <strain evidence="4">CGMCC 4.1648</strain>
    </source>
</reference>
<feature type="region of interest" description="Disordered" evidence="1">
    <location>
        <begin position="105"/>
        <end position="138"/>
    </location>
</feature>
<evidence type="ECO:0000313" key="3">
    <source>
        <dbReference type="EMBL" id="MFC5024753.1"/>
    </source>
</evidence>
<evidence type="ECO:0000313" key="4">
    <source>
        <dbReference type="Proteomes" id="UP001595829"/>
    </source>
</evidence>
<evidence type="ECO:0000256" key="1">
    <source>
        <dbReference type="SAM" id="MobiDB-lite"/>
    </source>
</evidence>
<protein>
    <recommendedName>
        <fullName evidence="2">C2H2-type domain-containing protein</fullName>
    </recommendedName>
</protein>
<comment type="caution">
    <text evidence="3">The sequence shown here is derived from an EMBL/GenBank/DDBJ whole genome shotgun (WGS) entry which is preliminary data.</text>
</comment>
<dbReference type="RefSeq" id="WP_380839904.1">
    <property type="nucleotide sequence ID" value="NZ_JBHMCZ010000003.1"/>
</dbReference>
<keyword evidence="4" id="KW-1185">Reference proteome</keyword>
<feature type="domain" description="C2H2-type" evidence="2">
    <location>
        <begin position="18"/>
        <end position="40"/>
    </location>
</feature>
<sequence>MSETTDIPVGHEAYAFACMKCGYAWEQAYEIEHHTDITGHDFIVYRSEGRRVPSPLSRPTCLNCGGHVVRIMRQGQVSSVLGPMEPGALGEGRRAAVPVSTTGPLGQIIEEHPHPEAEQPAQRHRRPLSGLFRSTHRK</sequence>
<dbReference type="InterPro" id="IPR013087">
    <property type="entry name" value="Znf_C2H2_type"/>
</dbReference>
<accession>A0ABV9XJ69</accession>
<evidence type="ECO:0000259" key="2">
    <source>
        <dbReference type="PROSITE" id="PS00028"/>
    </source>
</evidence>
<organism evidence="3 4">
    <name type="scientific">Streptomyces coeruleoprunus</name>
    <dbReference type="NCBI Taxonomy" id="285563"/>
    <lineage>
        <taxon>Bacteria</taxon>
        <taxon>Bacillati</taxon>
        <taxon>Actinomycetota</taxon>
        <taxon>Actinomycetes</taxon>
        <taxon>Kitasatosporales</taxon>
        <taxon>Streptomycetaceae</taxon>
        <taxon>Streptomyces</taxon>
    </lineage>
</organism>